<dbReference type="EMBL" id="KZ293664">
    <property type="protein sequence ID" value="PBK90749.1"/>
    <property type="molecule type" value="Genomic_DNA"/>
</dbReference>
<dbReference type="AlphaFoldDB" id="A0A2H3D696"/>
<organism evidence="2 3">
    <name type="scientific">Armillaria gallica</name>
    <name type="common">Bulbous honey fungus</name>
    <name type="synonym">Armillaria bulbosa</name>
    <dbReference type="NCBI Taxonomy" id="47427"/>
    <lineage>
        <taxon>Eukaryota</taxon>
        <taxon>Fungi</taxon>
        <taxon>Dikarya</taxon>
        <taxon>Basidiomycota</taxon>
        <taxon>Agaricomycotina</taxon>
        <taxon>Agaricomycetes</taxon>
        <taxon>Agaricomycetidae</taxon>
        <taxon>Agaricales</taxon>
        <taxon>Marasmiineae</taxon>
        <taxon>Physalacriaceae</taxon>
        <taxon>Armillaria</taxon>
    </lineage>
</organism>
<gene>
    <name evidence="2" type="ORF">ARMGADRAFT_1082472</name>
</gene>
<dbReference type="OrthoDB" id="10543383at2759"/>
<name>A0A2H3D696_ARMGA</name>
<feature type="region of interest" description="Disordered" evidence="1">
    <location>
        <begin position="154"/>
        <end position="182"/>
    </location>
</feature>
<protein>
    <submittedName>
        <fullName evidence="2">Uncharacterized protein</fullName>
    </submittedName>
</protein>
<dbReference type="Proteomes" id="UP000217790">
    <property type="component" value="Unassembled WGS sequence"/>
</dbReference>
<proteinExistence type="predicted"/>
<accession>A0A2H3D696</accession>
<evidence type="ECO:0000313" key="2">
    <source>
        <dbReference type="EMBL" id="PBK90749.1"/>
    </source>
</evidence>
<feature type="region of interest" description="Disordered" evidence="1">
    <location>
        <begin position="85"/>
        <end position="104"/>
    </location>
</feature>
<evidence type="ECO:0000313" key="3">
    <source>
        <dbReference type="Proteomes" id="UP000217790"/>
    </source>
</evidence>
<sequence length="256" mass="28190">MSSGVKIFVGEIPVIRKSMRMGRTDSSVTPFNVDHHDVNHHQLQSPPAMVDLWNAGDAFGVELEGNWLLGTGTDGIEQHSMLAVGPPDRPNPSKTSAAPSTETTTAALTLRAAGRHIPRFAQNVGFGSHVDTKAQEPFLVVGMAVFKTMEESRSNDSLGTSFGTDLHARRPMGQDSPDVEPSVLNTAMGVAESSSSFYSPSNKPSDVSYHVSTLSKFWISFLRRYELSTMRHLKKTHLDIGEYIVWWIEYRRLASS</sequence>
<evidence type="ECO:0000256" key="1">
    <source>
        <dbReference type="SAM" id="MobiDB-lite"/>
    </source>
</evidence>
<reference evidence="3" key="1">
    <citation type="journal article" date="2017" name="Nat. Ecol. Evol.">
        <title>Genome expansion and lineage-specific genetic innovations in the forest pathogenic fungi Armillaria.</title>
        <authorList>
            <person name="Sipos G."/>
            <person name="Prasanna A.N."/>
            <person name="Walter M.C."/>
            <person name="O'Connor E."/>
            <person name="Balint B."/>
            <person name="Krizsan K."/>
            <person name="Kiss B."/>
            <person name="Hess J."/>
            <person name="Varga T."/>
            <person name="Slot J."/>
            <person name="Riley R."/>
            <person name="Boka B."/>
            <person name="Rigling D."/>
            <person name="Barry K."/>
            <person name="Lee J."/>
            <person name="Mihaltcheva S."/>
            <person name="LaButti K."/>
            <person name="Lipzen A."/>
            <person name="Waldron R."/>
            <person name="Moloney N.M."/>
            <person name="Sperisen C."/>
            <person name="Kredics L."/>
            <person name="Vagvoelgyi C."/>
            <person name="Patrignani A."/>
            <person name="Fitzpatrick D."/>
            <person name="Nagy I."/>
            <person name="Doyle S."/>
            <person name="Anderson J.B."/>
            <person name="Grigoriev I.V."/>
            <person name="Gueldener U."/>
            <person name="Muensterkoetter M."/>
            <person name="Nagy L.G."/>
        </authorList>
    </citation>
    <scope>NUCLEOTIDE SEQUENCE [LARGE SCALE GENOMIC DNA]</scope>
    <source>
        <strain evidence="3">Ar21-2</strain>
    </source>
</reference>
<dbReference type="InParanoid" id="A0A2H3D696"/>
<keyword evidence="3" id="KW-1185">Reference proteome</keyword>
<feature type="compositionally biased region" description="Low complexity" evidence="1">
    <location>
        <begin position="95"/>
        <end position="104"/>
    </location>
</feature>